<comment type="similarity">
    <text evidence="1">Belongs to the cytochrome P450 family.</text>
</comment>
<comment type="caution">
    <text evidence="7">The sequence shown here is derived from an EMBL/GenBank/DDBJ whole genome shotgun (WGS) entry which is preliminary data.</text>
</comment>
<dbReference type="GO" id="GO:0020037">
    <property type="term" value="F:heme binding"/>
    <property type="evidence" value="ECO:0007669"/>
    <property type="project" value="InterPro"/>
</dbReference>
<dbReference type="EMBL" id="CAJNDS010002489">
    <property type="protein sequence ID" value="CAE7495988.1"/>
    <property type="molecule type" value="Genomic_DNA"/>
</dbReference>
<dbReference type="InterPro" id="IPR001128">
    <property type="entry name" value="Cyt_P450"/>
</dbReference>
<dbReference type="GO" id="GO:0005506">
    <property type="term" value="F:iron ion binding"/>
    <property type="evidence" value="ECO:0007669"/>
    <property type="project" value="InterPro"/>
</dbReference>
<dbReference type="PANTHER" id="PTHR24286">
    <property type="entry name" value="CYTOCHROME P450 26"/>
    <property type="match status" value="1"/>
</dbReference>
<dbReference type="Pfam" id="PF00067">
    <property type="entry name" value="p450"/>
    <property type="match status" value="1"/>
</dbReference>
<protein>
    <submittedName>
        <fullName evidence="7">CYP707A2 protein</fullName>
    </submittedName>
</protein>
<evidence type="ECO:0000313" key="7">
    <source>
        <dbReference type="EMBL" id="CAE7495988.1"/>
    </source>
</evidence>
<keyword evidence="6" id="KW-0503">Monooxygenase</keyword>
<evidence type="ECO:0000256" key="1">
    <source>
        <dbReference type="ARBA" id="ARBA00010617"/>
    </source>
</evidence>
<evidence type="ECO:0000256" key="2">
    <source>
        <dbReference type="ARBA" id="ARBA00022617"/>
    </source>
</evidence>
<keyword evidence="8" id="KW-1185">Reference proteome</keyword>
<gene>
    <name evidence="7" type="primary">CYP707A2</name>
    <name evidence="7" type="ORF">SNAT2548_LOCUS27783</name>
</gene>
<evidence type="ECO:0000256" key="5">
    <source>
        <dbReference type="ARBA" id="ARBA00023004"/>
    </source>
</evidence>
<accession>A0A812SYI8</accession>
<sequence length="318" mass="35069">MAEIPSRPACRRPLLQVLLIFLALGLFRGVGFVELPLWPSARTDRTLHPLPAVRRAALPIIGDTMQLLNPKTMASYQVDSRSKFGPVWQTSVLFKKAVVVTGARELAEAMRQESRPKATKAFFPPHHQKLFGPQSLLMQSGPPHTKLRRLIQAAMIPKAVSSYQENIDEGVKEFLSKVKSQTGQFSMVETLRSAVVTTMLKILFGTQASSSDITSLIKDVSIWSTGLLSPPLTFIPWSNAARALRARARVADVIRGWLKSCGEEDGTLLSRLVYAQDEDGASLTEQEIIDNVFTLVFAATDTTASIFDAVWTMPSGFQ</sequence>
<evidence type="ECO:0000256" key="3">
    <source>
        <dbReference type="ARBA" id="ARBA00022723"/>
    </source>
</evidence>
<organism evidence="7 8">
    <name type="scientific">Symbiodinium natans</name>
    <dbReference type="NCBI Taxonomy" id="878477"/>
    <lineage>
        <taxon>Eukaryota</taxon>
        <taxon>Sar</taxon>
        <taxon>Alveolata</taxon>
        <taxon>Dinophyceae</taxon>
        <taxon>Suessiales</taxon>
        <taxon>Symbiodiniaceae</taxon>
        <taxon>Symbiodinium</taxon>
    </lineage>
</organism>
<dbReference type="Proteomes" id="UP000604046">
    <property type="component" value="Unassembled WGS sequence"/>
</dbReference>
<dbReference type="PANTHER" id="PTHR24286:SF384">
    <property type="entry name" value="P450, PUTATIVE (EUROFUNG)-RELATED"/>
    <property type="match status" value="1"/>
</dbReference>
<dbReference type="GO" id="GO:0016125">
    <property type="term" value="P:sterol metabolic process"/>
    <property type="evidence" value="ECO:0007669"/>
    <property type="project" value="TreeGrafter"/>
</dbReference>
<dbReference type="GO" id="GO:0004497">
    <property type="term" value="F:monooxygenase activity"/>
    <property type="evidence" value="ECO:0007669"/>
    <property type="project" value="UniProtKB-KW"/>
</dbReference>
<evidence type="ECO:0000256" key="4">
    <source>
        <dbReference type="ARBA" id="ARBA00023002"/>
    </source>
</evidence>
<keyword evidence="4" id="KW-0560">Oxidoreductase</keyword>
<dbReference type="GO" id="GO:0016705">
    <property type="term" value="F:oxidoreductase activity, acting on paired donors, with incorporation or reduction of molecular oxygen"/>
    <property type="evidence" value="ECO:0007669"/>
    <property type="project" value="InterPro"/>
</dbReference>
<dbReference type="CDD" id="cd00302">
    <property type="entry name" value="cytochrome_P450"/>
    <property type="match status" value="1"/>
</dbReference>
<name>A0A812SYI8_9DINO</name>
<dbReference type="SUPFAM" id="SSF48264">
    <property type="entry name" value="Cytochrome P450"/>
    <property type="match status" value="1"/>
</dbReference>
<reference evidence="7" key="1">
    <citation type="submission" date="2021-02" db="EMBL/GenBank/DDBJ databases">
        <authorList>
            <person name="Dougan E. K."/>
            <person name="Rhodes N."/>
            <person name="Thang M."/>
            <person name="Chan C."/>
        </authorList>
    </citation>
    <scope>NUCLEOTIDE SEQUENCE</scope>
</reference>
<evidence type="ECO:0000313" key="8">
    <source>
        <dbReference type="Proteomes" id="UP000604046"/>
    </source>
</evidence>
<dbReference type="InterPro" id="IPR036396">
    <property type="entry name" value="Cyt_P450_sf"/>
</dbReference>
<keyword evidence="5" id="KW-0408">Iron</keyword>
<proteinExistence type="inferred from homology"/>
<dbReference type="OrthoDB" id="3945418at2759"/>
<dbReference type="Gene3D" id="1.10.630.10">
    <property type="entry name" value="Cytochrome P450"/>
    <property type="match status" value="1"/>
</dbReference>
<dbReference type="AlphaFoldDB" id="A0A812SYI8"/>
<keyword evidence="2" id="KW-0349">Heme</keyword>
<evidence type="ECO:0000256" key="6">
    <source>
        <dbReference type="ARBA" id="ARBA00023033"/>
    </source>
</evidence>
<keyword evidence="3" id="KW-0479">Metal-binding</keyword>